<accession>A0AAW2FKV8</accession>
<keyword evidence="2" id="KW-1185">Reference proteome</keyword>
<protein>
    <submittedName>
        <fullName evidence="1">Uncharacterized protein</fullName>
    </submittedName>
</protein>
<name>A0AAW2FKV8_9HYME</name>
<dbReference type="EMBL" id="JADYXP020000010">
    <property type="protein sequence ID" value="KAL0115421.1"/>
    <property type="molecule type" value="Genomic_DNA"/>
</dbReference>
<sequence length="81" mass="9591">MEVLNDTDEGFRIIVVRPQTVLVRRRLNYPGAELVVVLQRTYRDFKQDRAVNSFFCSAKSHSERLRLEVLSFDRPKLRILL</sequence>
<comment type="caution">
    <text evidence="1">The sequence shown here is derived from an EMBL/GenBank/DDBJ whole genome shotgun (WGS) entry which is preliminary data.</text>
</comment>
<gene>
    <name evidence="1" type="ORF">PUN28_010737</name>
</gene>
<evidence type="ECO:0000313" key="1">
    <source>
        <dbReference type="EMBL" id="KAL0115421.1"/>
    </source>
</evidence>
<evidence type="ECO:0000313" key="2">
    <source>
        <dbReference type="Proteomes" id="UP001430953"/>
    </source>
</evidence>
<proteinExistence type="predicted"/>
<dbReference type="AlphaFoldDB" id="A0AAW2FKV8"/>
<reference evidence="1 2" key="1">
    <citation type="submission" date="2023-03" db="EMBL/GenBank/DDBJ databases">
        <title>High recombination rates correlate with genetic variation in Cardiocondyla obscurior ants.</title>
        <authorList>
            <person name="Errbii M."/>
        </authorList>
    </citation>
    <scope>NUCLEOTIDE SEQUENCE [LARGE SCALE GENOMIC DNA]</scope>
    <source>
        <strain evidence="1">Alpha-2009</strain>
        <tissue evidence="1">Whole body</tissue>
    </source>
</reference>
<organism evidence="1 2">
    <name type="scientific">Cardiocondyla obscurior</name>
    <dbReference type="NCBI Taxonomy" id="286306"/>
    <lineage>
        <taxon>Eukaryota</taxon>
        <taxon>Metazoa</taxon>
        <taxon>Ecdysozoa</taxon>
        <taxon>Arthropoda</taxon>
        <taxon>Hexapoda</taxon>
        <taxon>Insecta</taxon>
        <taxon>Pterygota</taxon>
        <taxon>Neoptera</taxon>
        <taxon>Endopterygota</taxon>
        <taxon>Hymenoptera</taxon>
        <taxon>Apocrita</taxon>
        <taxon>Aculeata</taxon>
        <taxon>Formicoidea</taxon>
        <taxon>Formicidae</taxon>
        <taxon>Myrmicinae</taxon>
        <taxon>Cardiocondyla</taxon>
    </lineage>
</organism>
<dbReference type="Proteomes" id="UP001430953">
    <property type="component" value="Unassembled WGS sequence"/>
</dbReference>